<dbReference type="Proteomes" id="UP000428803">
    <property type="component" value="Chromosome"/>
</dbReference>
<dbReference type="Pfam" id="PF13650">
    <property type="entry name" value="Asp_protease_2"/>
    <property type="match status" value="1"/>
</dbReference>
<dbReference type="GO" id="GO:0004190">
    <property type="term" value="F:aspartic-type endopeptidase activity"/>
    <property type="evidence" value="ECO:0007669"/>
    <property type="project" value="InterPro"/>
</dbReference>
<dbReference type="InterPro" id="IPR021109">
    <property type="entry name" value="Peptidase_aspartic_dom_sf"/>
</dbReference>
<organism evidence="1 2">
    <name type="scientific">Sphingorhabdus lacus</name>
    <dbReference type="NCBI Taxonomy" id="392610"/>
    <lineage>
        <taxon>Bacteria</taxon>
        <taxon>Pseudomonadati</taxon>
        <taxon>Pseudomonadota</taxon>
        <taxon>Alphaproteobacteria</taxon>
        <taxon>Sphingomonadales</taxon>
        <taxon>Sphingomonadaceae</taxon>
        <taxon>Sphingorhabdus</taxon>
    </lineage>
</organism>
<dbReference type="CDD" id="cd05483">
    <property type="entry name" value="retropepsin_like_bacteria"/>
    <property type="match status" value="1"/>
</dbReference>
<dbReference type="InterPro" id="IPR001969">
    <property type="entry name" value="Aspartic_peptidase_AS"/>
</dbReference>
<dbReference type="Pfam" id="PF13975">
    <property type="entry name" value="gag-asp_proteas"/>
    <property type="match status" value="1"/>
</dbReference>
<sequence>MTVGLTEAALHRNWLPMPPSTKPRCASTDGDLWRHVKKPIMCVGDGEMKHITLAVFSTFAFLSPASAQDDVTANAAEPAAIVEQFGIDRSDRMTVQVQVNGSAAVPFIVDTGAERTVIANDLARDLALESGPTLTLATISGKTQVNSFYIDKLTTAAVNLEGVEAPGLERSNLGAYGLLGIDSLEDNRVLLDFASQKMDVLPSRRTRGKTKLENGMIVVSAKRKAGRMILSSAKIDGIRVDIILDTGAQSSMANMALRDKLKRRHRTVDFTPVKMKSVTGSILNGEFTQLKEIEVGGLTINDLPITFADNYAFTALSLNDRPAILLGMDALKLFDRVLIDFGNRRVGFDLPKGVSRATPARLAAAY</sequence>
<dbReference type="InterPro" id="IPR034122">
    <property type="entry name" value="Retropepsin-like_bacterial"/>
</dbReference>
<dbReference type="SUPFAM" id="SSF50630">
    <property type="entry name" value="Acid proteases"/>
    <property type="match status" value="2"/>
</dbReference>
<evidence type="ECO:0008006" key="3">
    <source>
        <dbReference type="Google" id="ProtNLM"/>
    </source>
</evidence>
<dbReference type="GO" id="GO:0006508">
    <property type="term" value="P:proteolysis"/>
    <property type="evidence" value="ECO:0007669"/>
    <property type="project" value="InterPro"/>
</dbReference>
<evidence type="ECO:0000313" key="1">
    <source>
        <dbReference type="EMBL" id="QGY81342.1"/>
    </source>
</evidence>
<dbReference type="AlphaFoldDB" id="A0A6I6LG69"/>
<dbReference type="KEGG" id="slaa:EUU25_12375"/>
<name>A0A6I6LG69_9SPHN</name>
<proteinExistence type="predicted"/>
<evidence type="ECO:0000313" key="2">
    <source>
        <dbReference type="Proteomes" id="UP000428803"/>
    </source>
</evidence>
<dbReference type="EMBL" id="CP035733">
    <property type="protein sequence ID" value="QGY81342.1"/>
    <property type="molecule type" value="Genomic_DNA"/>
</dbReference>
<protein>
    <recommendedName>
        <fullName evidence="3">Peptidase A2 domain-containing protein</fullName>
    </recommendedName>
</protein>
<dbReference type="Gene3D" id="2.40.70.10">
    <property type="entry name" value="Acid Proteases"/>
    <property type="match status" value="2"/>
</dbReference>
<accession>A0A6I6LG69</accession>
<gene>
    <name evidence="1" type="ORF">EUU25_12375</name>
</gene>
<keyword evidence="2" id="KW-1185">Reference proteome</keyword>
<dbReference type="PROSITE" id="PS00141">
    <property type="entry name" value="ASP_PROTEASE"/>
    <property type="match status" value="1"/>
</dbReference>
<reference evidence="2" key="1">
    <citation type="submission" date="2019-01" db="EMBL/GenBank/DDBJ databases">
        <title>Sphingorhabdus lacus sp.nov., isolated from an oligotrophic freshwater lake.</title>
        <authorList>
            <person name="Park M."/>
        </authorList>
    </citation>
    <scope>NUCLEOTIDE SEQUENCE [LARGE SCALE GENOMIC DNA]</scope>
    <source>
        <strain evidence="2">IMCC1753</strain>
    </source>
</reference>